<reference evidence="1 2" key="1">
    <citation type="journal article" date="2010" name="Nature">
        <title>Nitrite-driven anaerobic methane oxidation by oxygenic bacteria.</title>
        <authorList>
            <person name="Ettwig K.F."/>
            <person name="Butler M.K."/>
            <person name="Le Paslier D."/>
            <person name="Pelletier E."/>
            <person name="Mangenot S."/>
            <person name="Kuypers M.M.M."/>
            <person name="Schreiber F."/>
            <person name="Dutilh B.E."/>
            <person name="Zedelius J."/>
            <person name="de Beer D."/>
            <person name="Gloerich J."/>
            <person name="Wessels H.J.C.T."/>
            <person name="van Allen T."/>
            <person name="Luesken F."/>
            <person name="Wu M."/>
            <person name="van de Pas-Schoonen K.T."/>
            <person name="Op den Camp H.J.M."/>
            <person name="Janssen-Megens E.M."/>
            <person name="Francoijs K-J."/>
            <person name="Stunnenberg H."/>
            <person name="Weissenbach J."/>
            <person name="Jetten M.S.M."/>
            <person name="Strous M."/>
        </authorList>
    </citation>
    <scope>NUCLEOTIDE SEQUENCE [LARGE SCALE GENOMIC DNA]</scope>
</reference>
<evidence type="ECO:0000313" key="2">
    <source>
        <dbReference type="Proteomes" id="UP000006898"/>
    </source>
</evidence>
<accession>D5MLQ5</accession>
<dbReference type="EMBL" id="FP565575">
    <property type="protein sequence ID" value="CBE69962.1"/>
    <property type="molecule type" value="Genomic_DNA"/>
</dbReference>
<proteinExistence type="predicted"/>
<dbReference type="HOGENOM" id="CLU_3426442_0_0_0"/>
<dbReference type="KEGG" id="mox:DAMO_2889"/>
<protein>
    <submittedName>
        <fullName evidence="1">Uncharacterized protein</fullName>
    </submittedName>
</protein>
<dbReference type="AlphaFoldDB" id="D5MLQ5"/>
<organism evidence="1 2">
    <name type="scientific">Methylomirabilis oxygeniifera</name>
    <dbReference type="NCBI Taxonomy" id="671143"/>
    <lineage>
        <taxon>Bacteria</taxon>
        <taxon>Candidatus Methylomirabilota</taxon>
        <taxon>Candidatus Methylomirabilia</taxon>
        <taxon>Candidatus Methylomirabilales</taxon>
        <taxon>Candidatus Methylomirabilaceae</taxon>
        <taxon>Candidatus Methylomirabilis</taxon>
    </lineage>
</organism>
<dbReference type="Proteomes" id="UP000006898">
    <property type="component" value="Chromosome"/>
</dbReference>
<gene>
    <name evidence="1" type="ORF">DAMO_2889</name>
</gene>
<evidence type="ECO:0000313" key="1">
    <source>
        <dbReference type="EMBL" id="CBE69962.1"/>
    </source>
</evidence>
<sequence length="21" mass="2531">MTAHFRRVTYTRHLVTEAEVL</sequence>
<name>D5MLQ5_METO1</name>